<dbReference type="Gene3D" id="1.10.472.80">
    <property type="entry name" value="Ypt/Rab-GAP domain of gyp1p, domain 3"/>
    <property type="match status" value="1"/>
</dbReference>
<evidence type="ECO:0000256" key="5">
    <source>
        <dbReference type="ARBA" id="ARBA00022737"/>
    </source>
</evidence>
<dbReference type="InterPro" id="IPR015943">
    <property type="entry name" value="WD40/YVTN_repeat-like_dom_sf"/>
</dbReference>
<evidence type="ECO:0000256" key="6">
    <source>
        <dbReference type="ARBA" id="ARBA00023054"/>
    </source>
</evidence>
<comment type="subcellular location">
    <subcellularLocation>
        <location evidence="1">Cell projection</location>
        <location evidence="1">Cilium</location>
    </subcellularLocation>
    <subcellularLocation>
        <location evidence="2">Cytoplasm</location>
        <location evidence="2">Cytoskeleton</location>
        <location evidence="2">Microtubule organizing center</location>
        <location evidence="2">Centrosome</location>
    </subcellularLocation>
</comment>
<dbReference type="Pfam" id="PF00566">
    <property type="entry name" value="RabGAP-TBC"/>
    <property type="match status" value="1"/>
</dbReference>
<evidence type="ECO:0000256" key="7">
    <source>
        <dbReference type="ARBA" id="ARBA00023212"/>
    </source>
</evidence>
<evidence type="ECO:0000256" key="3">
    <source>
        <dbReference type="ARBA" id="ARBA00022490"/>
    </source>
</evidence>
<evidence type="ECO:0000256" key="9">
    <source>
        <dbReference type="SAM" id="Coils"/>
    </source>
</evidence>
<sequence length="998" mass="116811">MSLVTKNVFYKSEDETQSKLPRKSVQEQQPEDENVEGSEDENTLIFEESDDDERDTEDKNESEDDRDEGKIGESQLEAEHSQPLSVRSTTSDANGQPPKKYAFKLKQTESGNILTVHHTVQESGKTQRIRIAAACFNEFSNQLIVIDKRGNVFVFDFVCKRYWHLNFRIPKVCLLLPSPLHKSDYIVGNKLGQILTVDVNSSLLVNLNNIGTSAIDELSFGTRIQSSKASNSLLRFGHEAMLFNLQTLNVSHQLEFNQSRYTLKLAGYLPNSDQFFTCFTNDSVHIWSTVSLNTLQIAHPIKMRNRKLRLLPTSESIPEFALRPPNDSDVEDELTFSCQDQDYADGYLLSYCFTPDGNKFGLSTLDGYLLVLSTVTFDLDKLYRLRDFILKQFVFLPLPKERILFGITARSQAIMLDLAHTEFKLFVQSENAESLCLSRDGKLLSVLSRCGEVNIWSTCRLYNTLHAQTNCLKVLHSAFQQKKPLPACNVSGCMHQEIRKLLKRDRLSAILHEYGCYPEKYRFLIWTTLLELPCNGRDFQQLLKLGVPPIIKNRAQDLKIRSDSLKRAVVKVWSCLAQWCKVFAYADFMPNLIFPFVKQLPKNGLVAFELLVTLLLNHFELWFEFHPMPPANYLAMCENLLQRQDEQLCKFYKALQLQPKDYIWSLLSNAFSEVLDEQQWLAMWDNVFTEPPYFLIFLAVAYNLINREVLLRLPDKSAVQWFFHEQNPIEVLKLIAKARKLMDNCQPDLHPKRFIQNLTPLPKEAYPKFLRYPSECITQHEEHSVMQAQLHQDIDARIRHLELEESKVMERLHKGLQQEEHTRRIKEMEKLYEETLQREEERLLCQRKMLLLYQKEVRQRKSEVLTQLQESEQRRKALEMEKEIDALMRSIERERRRQNQEMLLAEDEIRNEEMEILAQRYFSQTSTAPLAQKYYDNIQKLCRERDHLQKNLREMTMNQLDRSSRTCPETSPELMEIERSILEIQREFCEVLNSERRE</sequence>
<accession>A0A6J2UK82</accession>
<dbReference type="GeneID" id="115634818"/>
<evidence type="ECO:0000256" key="10">
    <source>
        <dbReference type="SAM" id="MobiDB-lite"/>
    </source>
</evidence>
<keyword evidence="3" id="KW-0963">Cytoplasm</keyword>
<evidence type="ECO:0000256" key="1">
    <source>
        <dbReference type="ARBA" id="ARBA00004138"/>
    </source>
</evidence>
<dbReference type="GO" id="GO:0036064">
    <property type="term" value="C:ciliary basal body"/>
    <property type="evidence" value="ECO:0007669"/>
    <property type="project" value="TreeGrafter"/>
</dbReference>
<evidence type="ECO:0000256" key="8">
    <source>
        <dbReference type="ARBA" id="ARBA00023273"/>
    </source>
</evidence>
<evidence type="ECO:0000256" key="2">
    <source>
        <dbReference type="ARBA" id="ARBA00004300"/>
    </source>
</evidence>
<feature type="domain" description="Rab-GAP TBC" evidence="11">
    <location>
        <begin position="516"/>
        <end position="691"/>
    </location>
</feature>
<organism evidence="12 13">
    <name type="scientific">Drosophila lebanonensis</name>
    <name type="common">Fruit fly</name>
    <name type="synonym">Scaptodrosophila lebanonensis</name>
    <dbReference type="NCBI Taxonomy" id="7225"/>
    <lineage>
        <taxon>Eukaryota</taxon>
        <taxon>Metazoa</taxon>
        <taxon>Ecdysozoa</taxon>
        <taxon>Arthropoda</taxon>
        <taxon>Hexapoda</taxon>
        <taxon>Insecta</taxon>
        <taxon>Pterygota</taxon>
        <taxon>Neoptera</taxon>
        <taxon>Endopterygota</taxon>
        <taxon>Diptera</taxon>
        <taxon>Brachycera</taxon>
        <taxon>Muscomorpha</taxon>
        <taxon>Ephydroidea</taxon>
        <taxon>Drosophilidae</taxon>
        <taxon>Scaptodrosophila</taxon>
    </lineage>
</organism>
<dbReference type="InterPro" id="IPR036322">
    <property type="entry name" value="WD40_repeat_dom_sf"/>
</dbReference>
<dbReference type="InterPro" id="IPR000195">
    <property type="entry name" value="Rab-GAP-TBC_dom"/>
</dbReference>
<keyword evidence="5" id="KW-0677">Repeat</keyword>
<feature type="coiled-coil region" evidence="9">
    <location>
        <begin position="818"/>
        <end position="958"/>
    </location>
</feature>
<dbReference type="GO" id="GO:0005813">
    <property type="term" value="C:centrosome"/>
    <property type="evidence" value="ECO:0007669"/>
    <property type="project" value="UniProtKB-SubCell"/>
</dbReference>
<feature type="compositionally biased region" description="Acidic residues" evidence="10">
    <location>
        <begin position="29"/>
        <end position="66"/>
    </location>
</feature>
<dbReference type="PANTHER" id="PTHR19853">
    <property type="entry name" value="WD REPEAT CONTAINING PROTEIN 3 WDR3"/>
    <property type="match status" value="1"/>
</dbReference>
<evidence type="ECO:0000313" key="13">
    <source>
        <dbReference type="RefSeq" id="XP_030388600.1"/>
    </source>
</evidence>
<feature type="region of interest" description="Disordered" evidence="10">
    <location>
        <begin position="1"/>
        <end position="99"/>
    </location>
</feature>
<keyword evidence="7" id="KW-0206">Cytoskeleton</keyword>
<reference evidence="13" key="1">
    <citation type="submission" date="2025-08" db="UniProtKB">
        <authorList>
            <consortium name="RefSeq"/>
        </authorList>
    </citation>
    <scope>IDENTIFICATION</scope>
    <source>
        <strain evidence="13">11010-0011.00</strain>
        <tissue evidence="13">Whole body</tissue>
    </source>
</reference>
<keyword evidence="8" id="KW-0966">Cell projection</keyword>
<dbReference type="RefSeq" id="XP_030388600.1">
    <property type="nucleotide sequence ID" value="XM_030532740.1"/>
</dbReference>
<keyword evidence="6 9" id="KW-0175">Coiled coil</keyword>
<keyword evidence="4" id="KW-0853">WD repeat</keyword>
<evidence type="ECO:0000259" key="11">
    <source>
        <dbReference type="PROSITE" id="PS50086"/>
    </source>
</evidence>
<evidence type="ECO:0000313" key="12">
    <source>
        <dbReference type="Proteomes" id="UP000504634"/>
    </source>
</evidence>
<proteinExistence type="predicted"/>
<dbReference type="AlphaFoldDB" id="A0A6J2UK82"/>
<gene>
    <name evidence="13" type="primary">LOC115634818</name>
</gene>
<keyword evidence="12" id="KW-1185">Reference proteome</keyword>
<protein>
    <submittedName>
        <fullName evidence="13">TBC1 domain family member 31</fullName>
    </submittedName>
</protein>
<dbReference type="PANTHER" id="PTHR19853:SF1">
    <property type="entry name" value="TBC1 DOMAIN FAMILY MEMBER 31"/>
    <property type="match status" value="1"/>
</dbReference>
<dbReference type="SUPFAM" id="SSF47923">
    <property type="entry name" value="Ypt/Rab-GAP domain of gyp1p"/>
    <property type="match status" value="1"/>
</dbReference>
<dbReference type="InterPro" id="IPR051570">
    <property type="entry name" value="TBC1_cilium_biogenesis"/>
</dbReference>
<evidence type="ECO:0000256" key="4">
    <source>
        <dbReference type="ARBA" id="ARBA00022574"/>
    </source>
</evidence>
<name>A0A6J2UK82_DROLE</name>
<dbReference type="OrthoDB" id="5578278at2759"/>
<dbReference type="PROSITE" id="PS50086">
    <property type="entry name" value="TBC_RABGAP"/>
    <property type="match status" value="1"/>
</dbReference>
<dbReference type="GO" id="GO:0060271">
    <property type="term" value="P:cilium assembly"/>
    <property type="evidence" value="ECO:0007669"/>
    <property type="project" value="TreeGrafter"/>
</dbReference>
<dbReference type="InterPro" id="IPR035969">
    <property type="entry name" value="Rab-GAP_TBC_sf"/>
</dbReference>
<dbReference type="SUPFAM" id="SSF50978">
    <property type="entry name" value="WD40 repeat-like"/>
    <property type="match status" value="1"/>
</dbReference>
<dbReference type="Proteomes" id="UP000504634">
    <property type="component" value="Unplaced"/>
</dbReference>
<feature type="compositionally biased region" description="Polar residues" evidence="10">
    <location>
        <begin position="82"/>
        <end position="94"/>
    </location>
</feature>
<dbReference type="Gene3D" id="2.130.10.10">
    <property type="entry name" value="YVTN repeat-like/Quinoprotein amine dehydrogenase"/>
    <property type="match status" value="1"/>
</dbReference>